<evidence type="ECO:0000256" key="1">
    <source>
        <dbReference type="SAM" id="MobiDB-lite"/>
    </source>
</evidence>
<dbReference type="Proteomes" id="UP000001555">
    <property type="component" value="Unassembled WGS sequence"/>
</dbReference>
<evidence type="ECO:0000313" key="3">
    <source>
        <dbReference type="EnsemblMetazoa" id="ISCW014277-PA"/>
    </source>
</evidence>
<dbReference type="EMBL" id="ABJB010533631">
    <property type="status" value="NOT_ANNOTATED_CDS"/>
    <property type="molecule type" value="Genomic_DNA"/>
</dbReference>
<feature type="compositionally biased region" description="Polar residues" evidence="1">
    <location>
        <begin position="39"/>
        <end position="51"/>
    </location>
</feature>
<dbReference type="HOGENOM" id="CLU_1733536_0_0_1"/>
<dbReference type="EnsemblMetazoa" id="ISCW014277-RA">
    <property type="protein sequence ID" value="ISCW014277-PA"/>
    <property type="gene ID" value="ISCW014277"/>
</dbReference>
<evidence type="ECO:0000313" key="4">
    <source>
        <dbReference type="Proteomes" id="UP000001555"/>
    </source>
</evidence>
<dbReference type="AlphaFoldDB" id="B7QKU7"/>
<reference evidence="3" key="2">
    <citation type="submission" date="2020-05" db="UniProtKB">
        <authorList>
            <consortium name="EnsemblMetazoa"/>
        </authorList>
    </citation>
    <scope>IDENTIFICATION</scope>
    <source>
        <strain evidence="3">wikel</strain>
    </source>
</reference>
<proteinExistence type="predicted"/>
<dbReference type="VEuPathDB" id="VectorBase:ISCI014277"/>
<accession>B7QKU7</accession>
<dbReference type="InParanoid" id="B7QKU7"/>
<protein>
    <submittedName>
        <fullName evidence="2 3">Uncharacterized protein</fullName>
    </submittedName>
</protein>
<name>B7QKU7_IXOSC</name>
<dbReference type="PaxDb" id="6945-B7QKU7"/>
<reference evidence="2 4" key="1">
    <citation type="submission" date="2008-03" db="EMBL/GenBank/DDBJ databases">
        <title>Annotation of Ixodes scapularis.</title>
        <authorList>
            <consortium name="Ixodes scapularis Genome Project Consortium"/>
            <person name="Caler E."/>
            <person name="Hannick L.I."/>
            <person name="Bidwell S."/>
            <person name="Joardar V."/>
            <person name="Thiagarajan M."/>
            <person name="Amedeo P."/>
            <person name="Galinsky K.J."/>
            <person name="Schobel S."/>
            <person name="Inman J."/>
            <person name="Hostetler J."/>
            <person name="Miller J."/>
            <person name="Hammond M."/>
            <person name="Megy K."/>
            <person name="Lawson D."/>
            <person name="Kodira C."/>
            <person name="Sutton G."/>
            <person name="Meyer J."/>
            <person name="Hill C.A."/>
            <person name="Birren B."/>
            <person name="Nene V."/>
            <person name="Collins F."/>
            <person name="Alarcon-Chaidez F."/>
            <person name="Wikel S."/>
            <person name="Strausberg R."/>
        </authorList>
    </citation>
    <scope>NUCLEOTIDE SEQUENCE [LARGE SCALE GENOMIC DNA]</scope>
    <source>
        <strain evidence="4">Wikel</strain>
        <strain evidence="2">Wikel colony</strain>
    </source>
</reference>
<sequence length="151" mass="16615">MKFAPFETACLQGTDSGTKGTPSRLVRHLAFPVVRRLSSRQVTDAPSTRMNRTPSPSRFRRTRRPEEPCSVDYLPSCAESPETTDSVYRCPLLRWPRAWAELFLEHASRASVRKGSASPRPRTLPANEAAAAASLWASVLSPTARGSNCGE</sequence>
<dbReference type="VEuPathDB" id="VectorBase:ISCW014277"/>
<keyword evidence="4" id="KW-1185">Reference proteome</keyword>
<dbReference type="EMBL" id="DS962113">
    <property type="protein sequence ID" value="EEC19469.1"/>
    <property type="molecule type" value="Genomic_DNA"/>
</dbReference>
<gene>
    <name evidence="2" type="ORF">IscW_ISCW014277</name>
</gene>
<feature type="region of interest" description="Disordered" evidence="1">
    <location>
        <begin position="38"/>
        <end position="66"/>
    </location>
</feature>
<organism>
    <name type="scientific">Ixodes scapularis</name>
    <name type="common">Black-legged tick</name>
    <name type="synonym">Deer tick</name>
    <dbReference type="NCBI Taxonomy" id="6945"/>
    <lineage>
        <taxon>Eukaryota</taxon>
        <taxon>Metazoa</taxon>
        <taxon>Ecdysozoa</taxon>
        <taxon>Arthropoda</taxon>
        <taxon>Chelicerata</taxon>
        <taxon>Arachnida</taxon>
        <taxon>Acari</taxon>
        <taxon>Parasitiformes</taxon>
        <taxon>Ixodida</taxon>
        <taxon>Ixodoidea</taxon>
        <taxon>Ixodidae</taxon>
        <taxon>Ixodinae</taxon>
        <taxon>Ixodes</taxon>
    </lineage>
</organism>
<evidence type="ECO:0000313" key="2">
    <source>
        <dbReference type="EMBL" id="EEC19469.1"/>
    </source>
</evidence>